<evidence type="ECO:0000256" key="2">
    <source>
        <dbReference type="ARBA" id="ARBA00006679"/>
    </source>
</evidence>
<evidence type="ECO:0000256" key="6">
    <source>
        <dbReference type="ARBA" id="ARBA00023136"/>
    </source>
</evidence>
<feature type="transmembrane region" description="Helical" evidence="7">
    <location>
        <begin position="44"/>
        <end position="63"/>
    </location>
</feature>
<sequence length="132" mass="13883">MKFLKPHAERLYALFRIAAGLMFMLHGMQKVLGMFGGIPPEAPAFIVYGAGSIELVGGLLIAIGLFAAPAAFLSSGTMAVAFFLGHVIPAQGNLNPLVNKGELAVLYCFAFFYIAAHGSGIWSADAARGAKH</sequence>
<feature type="transmembrane region" description="Helical" evidence="7">
    <location>
        <begin position="70"/>
        <end position="92"/>
    </location>
</feature>
<feature type="transmembrane region" description="Helical" evidence="7">
    <location>
        <begin position="104"/>
        <end position="124"/>
    </location>
</feature>
<keyword evidence="5 7" id="KW-1133">Transmembrane helix</keyword>
<evidence type="ECO:0000256" key="5">
    <source>
        <dbReference type="ARBA" id="ARBA00022989"/>
    </source>
</evidence>
<dbReference type="EMBL" id="JAQNDM010000002">
    <property type="protein sequence ID" value="MDC0713163.1"/>
    <property type="molecule type" value="Genomic_DNA"/>
</dbReference>
<gene>
    <name evidence="8" type="ORF">POL68_32175</name>
</gene>
<protein>
    <submittedName>
        <fullName evidence="8">DoxX family protein</fullName>
    </submittedName>
</protein>
<evidence type="ECO:0000313" key="8">
    <source>
        <dbReference type="EMBL" id="MDC0713163.1"/>
    </source>
</evidence>
<feature type="transmembrane region" description="Helical" evidence="7">
    <location>
        <begin position="12"/>
        <end position="32"/>
    </location>
</feature>
<evidence type="ECO:0000256" key="1">
    <source>
        <dbReference type="ARBA" id="ARBA00004651"/>
    </source>
</evidence>
<evidence type="ECO:0000256" key="7">
    <source>
        <dbReference type="SAM" id="Phobius"/>
    </source>
</evidence>
<dbReference type="PANTHER" id="PTHR33452">
    <property type="entry name" value="OXIDOREDUCTASE CATD-RELATED"/>
    <property type="match status" value="1"/>
</dbReference>
<comment type="similarity">
    <text evidence="2">Belongs to the DoxX family.</text>
</comment>
<keyword evidence="4 7" id="KW-0812">Transmembrane</keyword>
<keyword evidence="3" id="KW-1003">Cell membrane</keyword>
<evidence type="ECO:0000256" key="4">
    <source>
        <dbReference type="ARBA" id="ARBA00022692"/>
    </source>
</evidence>
<reference evidence="8 9" key="1">
    <citation type="submission" date="2022-11" db="EMBL/GenBank/DDBJ databases">
        <title>Minimal conservation of predation-associated metabolite biosynthetic gene clusters underscores biosynthetic potential of Myxococcota including descriptions for ten novel species: Archangium lansinium sp. nov., Myxococcus landrumus sp. nov., Nannocystis bai.</title>
        <authorList>
            <person name="Ahearne A."/>
            <person name="Stevens C."/>
            <person name="Dowd S."/>
        </authorList>
    </citation>
    <scope>NUCLEOTIDE SEQUENCE [LARGE SCALE GENOMIC DNA]</scope>
    <source>
        <strain evidence="8 9">NCWAL01</strain>
    </source>
</reference>
<name>A0ABT5DK64_9BACT</name>
<evidence type="ECO:0000256" key="3">
    <source>
        <dbReference type="ARBA" id="ARBA00022475"/>
    </source>
</evidence>
<dbReference type="Proteomes" id="UP001221838">
    <property type="component" value="Unassembled WGS sequence"/>
</dbReference>
<dbReference type="InterPro" id="IPR032808">
    <property type="entry name" value="DoxX"/>
</dbReference>
<dbReference type="RefSeq" id="WP_272143356.1">
    <property type="nucleotide sequence ID" value="NZ_JAQNDM010000002.1"/>
</dbReference>
<proteinExistence type="inferred from homology"/>
<keyword evidence="9" id="KW-1185">Reference proteome</keyword>
<evidence type="ECO:0000313" key="9">
    <source>
        <dbReference type="Proteomes" id="UP001221838"/>
    </source>
</evidence>
<dbReference type="Pfam" id="PF07681">
    <property type="entry name" value="DoxX"/>
    <property type="match status" value="1"/>
</dbReference>
<dbReference type="InterPro" id="IPR051907">
    <property type="entry name" value="DoxX-like_oxidoreductase"/>
</dbReference>
<dbReference type="PANTHER" id="PTHR33452:SF4">
    <property type="entry name" value="BLL4328 PROTEIN"/>
    <property type="match status" value="1"/>
</dbReference>
<organism evidence="8 9">
    <name type="scientific">Stigmatella ashevillensis</name>
    <dbReference type="NCBI Taxonomy" id="2995309"/>
    <lineage>
        <taxon>Bacteria</taxon>
        <taxon>Pseudomonadati</taxon>
        <taxon>Myxococcota</taxon>
        <taxon>Myxococcia</taxon>
        <taxon>Myxococcales</taxon>
        <taxon>Cystobacterineae</taxon>
        <taxon>Archangiaceae</taxon>
        <taxon>Stigmatella</taxon>
    </lineage>
</organism>
<comment type="subcellular location">
    <subcellularLocation>
        <location evidence="1">Cell membrane</location>
        <topology evidence="1">Multi-pass membrane protein</topology>
    </subcellularLocation>
</comment>
<accession>A0ABT5DK64</accession>
<comment type="caution">
    <text evidence="8">The sequence shown here is derived from an EMBL/GenBank/DDBJ whole genome shotgun (WGS) entry which is preliminary data.</text>
</comment>
<keyword evidence="6 7" id="KW-0472">Membrane</keyword>